<comment type="catalytic activity">
    <reaction evidence="12">
        <text>ATP + H2O = ADP + phosphate + H(+)</text>
        <dbReference type="Rhea" id="RHEA:13065"/>
        <dbReference type="ChEBI" id="CHEBI:15377"/>
        <dbReference type="ChEBI" id="CHEBI:15378"/>
        <dbReference type="ChEBI" id="CHEBI:30616"/>
        <dbReference type="ChEBI" id="CHEBI:43474"/>
        <dbReference type="ChEBI" id="CHEBI:456216"/>
        <dbReference type="EC" id="3.6.4.12"/>
    </reaction>
</comment>
<dbReference type="InterPro" id="IPR031327">
    <property type="entry name" value="MCM"/>
</dbReference>
<keyword evidence="15" id="KW-1185">Reference proteome</keyword>
<dbReference type="GO" id="GO:0006270">
    <property type="term" value="P:DNA replication initiation"/>
    <property type="evidence" value="ECO:0007669"/>
    <property type="project" value="UniProtKB-UniRule"/>
</dbReference>
<dbReference type="PROSITE" id="PS50051">
    <property type="entry name" value="MCM_2"/>
    <property type="match status" value="1"/>
</dbReference>
<comment type="caution">
    <text evidence="14">The sequence shown here is derived from an EMBL/GenBank/DDBJ whole genome shotgun (WGS) entry which is preliminary data.</text>
</comment>
<dbReference type="InterPro" id="IPR054125">
    <property type="entry name" value="MCM5_C"/>
</dbReference>
<dbReference type="GO" id="GO:0031261">
    <property type="term" value="C:DNA replication preinitiation complex"/>
    <property type="evidence" value="ECO:0007669"/>
    <property type="project" value="UniProtKB-ARBA"/>
</dbReference>
<evidence type="ECO:0000256" key="6">
    <source>
        <dbReference type="ARBA" id="ARBA00022806"/>
    </source>
</evidence>
<evidence type="ECO:0000256" key="1">
    <source>
        <dbReference type="ARBA" id="ARBA00004123"/>
    </source>
</evidence>
<evidence type="ECO:0000256" key="8">
    <source>
        <dbReference type="ARBA" id="ARBA00023125"/>
    </source>
</evidence>
<dbReference type="GO" id="GO:0005524">
    <property type="term" value="F:ATP binding"/>
    <property type="evidence" value="ECO:0007669"/>
    <property type="project" value="UniProtKB-UniRule"/>
</dbReference>
<dbReference type="FunFam" id="2.20.28.10:FF:000005">
    <property type="entry name" value="DNA helicase"/>
    <property type="match status" value="1"/>
</dbReference>
<comment type="subcellular location">
    <subcellularLocation>
        <location evidence="1 12">Nucleus</location>
    </subcellularLocation>
</comment>
<dbReference type="AlphaFoldDB" id="A0AAV0BCN1"/>
<comment type="similarity">
    <text evidence="2 11">Belongs to the MCM family.</text>
</comment>
<dbReference type="FunFam" id="3.40.50.300:FF:000241">
    <property type="entry name" value="DNA helicase"/>
    <property type="match status" value="1"/>
</dbReference>
<dbReference type="EC" id="3.6.4.12" evidence="12"/>
<dbReference type="GO" id="GO:0003688">
    <property type="term" value="F:DNA replication origin binding"/>
    <property type="evidence" value="ECO:0007669"/>
    <property type="project" value="UniProtKB-UniRule"/>
</dbReference>
<dbReference type="Pfam" id="PF21933">
    <property type="entry name" value="MCM5_C"/>
    <property type="match status" value="1"/>
</dbReference>
<dbReference type="Pfam" id="PF00493">
    <property type="entry name" value="MCM"/>
    <property type="match status" value="1"/>
</dbReference>
<dbReference type="Pfam" id="PF14551">
    <property type="entry name" value="MCM_N"/>
    <property type="match status" value="1"/>
</dbReference>
<dbReference type="GO" id="GO:0043138">
    <property type="term" value="F:3'-5' DNA helicase activity"/>
    <property type="evidence" value="ECO:0007669"/>
    <property type="project" value="TreeGrafter"/>
</dbReference>
<dbReference type="GO" id="GO:0017116">
    <property type="term" value="F:single-stranded DNA helicase activity"/>
    <property type="evidence" value="ECO:0007669"/>
    <property type="project" value="TreeGrafter"/>
</dbReference>
<evidence type="ECO:0000256" key="4">
    <source>
        <dbReference type="ARBA" id="ARBA00022741"/>
    </source>
</evidence>
<evidence type="ECO:0000313" key="14">
    <source>
        <dbReference type="EMBL" id="CAH7684512.1"/>
    </source>
</evidence>
<dbReference type="PANTHER" id="PTHR11630:SF42">
    <property type="entry name" value="DNA REPLICATION LICENSING FACTOR MCM5"/>
    <property type="match status" value="1"/>
</dbReference>
<gene>
    <name evidence="14" type="ORF">PPACK8108_LOCUS18717</name>
</gene>
<dbReference type="GO" id="GO:0042555">
    <property type="term" value="C:MCM complex"/>
    <property type="evidence" value="ECO:0007669"/>
    <property type="project" value="UniProtKB-UniRule"/>
</dbReference>
<dbReference type="InterPro" id="IPR027925">
    <property type="entry name" value="MCM_N"/>
</dbReference>
<keyword evidence="8 11" id="KW-0238">DNA-binding</keyword>
<evidence type="ECO:0000256" key="7">
    <source>
        <dbReference type="ARBA" id="ARBA00022840"/>
    </source>
</evidence>
<reference evidence="14" key="1">
    <citation type="submission" date="2022-06" db="EMBL/GenBank/DDBJ databases">
        <authorList>
            <consortium name="SYNGENTA / RWTH Aachen University"/>
        </authorList>
    </citation>
    <scope>NUCLEOTIDE SEQUENCE</scope>
</reference>
<dbReference type="InterPro" id="IPR033762">
    <property type="entry name" value="MCM_OB"/>
</dbReference>
<dbReference type="SMART" id="SM00350">
    <property type="entry name" value="MCM"/>
    <property type="match status" value="1"/>
</dbReference>
<dbReference type="Proteomes" id="UP001153365">
    <property type="component" value="Unassembled WGS sequence"/>
</dbReference>
<dbReference type="PRINTS" id="PR01657">
    <property type="entry name" value="MCMFAMILY"/>
</dbReference>
<dbReference type="InterPro" id="IPR008048">
    <property type="entry name" value="MCM5"/>
</dbReference>
<keyword evidence="7 11" id="KW-0067">ATP-binding</keyword>
<dbReference type="EMBL" id="CALTRL010005452">
    <property type="protein sequence ID" value="CAH7684512.1"/>
    <property type="molecule type" value="Genomic_DNA"/>
</dbReference>
<dbReference type="GO" id="GO:0016787">
    <property type="term" value="F:hydrolase activity"/>
    <property type="evidence" value="ECO:0007669"/>
    <property type="project" value="UniProtKB-KW"/>
</dbReference>
<accession>A0AAV0BCN1</accession>
<dbReference type="SUPFAM" id="SSF50249">
    <property type="entry name" value="Nucleic acid-binding proteins"/>
    <property type="match status" value="1"/>
</dbReference>
<dbReference type="InterPro" id="IPR018525">
    <property type="entry name" value="MCM_CS"/>
</dbReference>
<evidence type="ECO:0000256" key="9">
    <source>
        <dbReference type="ARBA" id="ARBA00023242"/>
    </source>
</evidence>
<keyword evidence="6 12" id="KW-0347">Helicase</keyword>
<dbReference type="InterPro" id="IPR001208">
    <property type="entry name" value="MCM_dom"/>
</dbReference>
<evidence type="ECO:0000256" key="11">
    <source>
        <dbReference type="RuleBase" id="RU004070"/>
    </source>
</evidence>
<dbReference type="Pfam" id="PF17207">
    <property type="entry name" value="MCM_OB"/>
    <property type="match status" value="1"/>
</dbReference>
<dbReference type="GO" id="GO:0005656">
    <property type="term" value="C:nuclear pre-replicative complex"/>
    <property type="evidence" value="ECO:0007669"/>
    <property type="project" value="UniProtKB-ARBA"/>
</dbReference>
<dbReference type="Pfam" id="PF17855">
    <property type="entry name" value="MCM_lid"/>
    <property type="match status" value="1"/>
</dbReference>
<proteinExistence type="inferred from homology"/>
<comment type="function">
    <text evidence="12">Acts as component of the MCM2-7 complex (MCM complex) which is the replicative helicase essential for 'once per cell cycle' DNA replication initiation and elongation in eukaryotic cells. The active ATPase sites in the MCM2-7 ring are formed through the interaction surfaces of two neighboring subunits such that a critical structure of a conserved arginine finger motif is provided in trans relative to the ATP-binding site of the Walker A box of the adjacent subunit. The six ATPase active sites, however, are likely to contribute differentially to the complex helicase activity.</text>
</comment>
<evidence type="ECO:0000256" key="5">
    <source>
        <dbReference type="ARBA" id="ARBA00022801"/>
    </source>
</evidence>
<evidence type="ECO:0000256" key="3">
    <source>
        <dbReference type="ARBA" id="ARBA00022705"/>
    </source>
</evidence>
<keyword evidence="3 12" id="KW-0235">DNA replication</keyword>
<feature type="domain" description="MCM C-terminal AAA(+) ATPase" evidence="13">
    <location>
        <begin position="349"/>
        <end position="555"/>
    </location>
</feature>
<dbReference type="Gene3D" id="2.40.50.140">
    <property type="entry name" value="Nucleic acid-binding proteins"/>
    <property type="match status" value="1"/>
</dbReference>
<keyword evidence="10 12" id="KW-0131">Cell cycle</keyword>
<dbReference type="InterPro" id="IPR041562">
    <property type="entry name" value="MCM_lid"/>
</dbReference>
<dbReference type="Gene3D" id="3.40.50.300">
    <property type="entry name" value="P-loop containing nucleotide triphosphate hydrolases"/>
    <property type="match status" value="1"/>
</dbReference>
<dbReference type="Gene3D" id="2.20.28.10">
    <property type="match status" value="1"/>
</dbReference>
<dbReference type="PROSITE" id="PS00847">
    <property type="entry name" value="MCM_1"/>
    <property type="match status" value="1"/>
</dbReference>
<evidence type="ECO:0000256" key="10">
    <source>
        <dbReference type="ARBA" id="ARBA00023306"/>
    </source>
</evidence>
<protein>
    <recommendedName>
        <fullName evidence="12">DNA replication licensing factor MCM5</fullName>
        <ecNumber evidence="12">3.6.4.12</ecNumber>
    </recommendedName>
</protein>
<dbReference type="Gene3D" id="3.30.1640.10">
    <property type="entry name" value="mini-chromosome maintenance (MCM) complex, chain A, domain 1"/>
    <property type="match status" value="1"/>
</dbReference>
<dbReference type="GO" id="GO:0006279">
    <property type="term" value="P:premeiotic DNA replication"/>
    <property type="evidence" value="ECO:0007669"/>
    <property type="project" value="UniProtKB-ARBA"/>
</dbReference>
<evidence type="ECO:0000259" key="13">
    <source>
        <dbReference type="PROSITE" id="PS50051"/>
    </source>
</evidence>
<dbReference type="GO" id="GO:0003697">
    <property type="term" value="F:single-stranded DNA binding"/>
    <property type="evidence" value="ECO:0007669"/>
    <property type="project" value="TreeGrafter"/>
</dbReference>
<evidence type="ECO:0000256" key="12">
    <source>
        <dbReference type="RuleBase" id="RU368063"/>
    </source>
</evidence>
<dbReference type="InterPro" id="IPR012340">
    <property type="entry name" value="NA-bd_OB-fold"/>
</dbReference>
<dbReference type="GO" id="GO:0043596">
    <property type="term" value="C:nuclear replication fork"/>
    <property type="evidence" value="ECO:0007669"/>
    <property type="project" value="UniProtKB-ARBA"/>
</dbReference>
<keyword evidence="9 12" id="KW-0539">Nucleus</keyword>
<evidence type="ECO:0000313" key="15">
    <source>
        <dbReference type="Proteomes" id="UP001153365"/>
    </source>
</evidence>
<name>A0AAV0BCN1_PHAPC</name>
<dbReference type="SUPFAM" id="SSF52540">
    <property type="entry name" value="P-loop containing nucleoside triphosphate hydrolases"/>
    <property type="match status" value="1"/>
</dbReference>
<sequence length="765" mass="85712">MPPFGFDKGSVSVVPVLGSIDQTDDPNSNQNAPFKVIQNLRRFVQSFRIGESFIYRDRLRINLLAKVYALEIEMQHLIAYDEELAHSITNAPAEILPLFELAVRKVAESMLSPMTKPMMENALDDHPDPELELAAQSIDDIPDLQVTLRSEARLMHFRDLLAPNISKLVRMPGIVISASTLSSRATMLHLMCKSCKHIKRIAVQGGFTGFTLPRICSSTPIQGQTKDCPMDPYMIVHEKSRFVDQQSVKLQEAPDMVPVGELPRHILLSLDRYLTGKVVPGSRIIATGIYSTFNGSGKNQGAIALRQPYLRVVGLELDRDGNSSSGRGRQQFTAEEELEFNSMARHPEFYSRFSESIAPSIYGTQDIKKAIVCLLMGGSKKILPGGMRLRGDINVLLLGDPGTAKSQLLKFVEKVSPISVYTSGKGSSAAGLTASVQRDPQSREFYLEGGAMVLADGGVVCIDEFDKMRDEDRVAIHEAMEQQTISIAKAGITTILNSRTSVLAAANPVFGRYDDMKTPGENIDFQTTILSRFDMIFIVKDEHDEQRDRTIARHVMALHINRAVEAQAEGEIDLEKMKRFISFAKSRCAPRVSTEAAEQLSSHFVSLRKQVQQVERDSNERSSIPITIRQLEAIIRISESLAKLRLSPTVENRDVEESIRLFKFSTIESIRLGSDLIDGGRGGNDIREEIEKVEKEIRKRLPIGWTTSYNNLVKEFVNSQGFSSHGLERCLYILEKKEVIRFVKKHILKLFVSYFITFLAKKKIF</sequence>
<dbReference type="PRINTS" id="PR01661">
    <property type="entry name" value="MCMPROTEIN5"/>
</dbReference>
<dbReference type="GO" id="GO:0000727">
    <property type="term" value="P:double-strand break repair via break-induced replication"/>
    <property type="evidence" value="ECO:0007669"/>
    <property type="project" value="TreeGrafter"/>
</dbReference>
<comment type="subunit">
    <text evidence="12">Component of the MCM2-7 complex.</text>
</comment>
<keyword evidence="4 11" id="KW-0547">Nucleotide-binding</keyword>
<organism evidence="14 15">
    <name type="scientific">Phakopsora pachyrhizi</name>
    <name type="common">Asian soybean rust disease fungus</name>
    <dbReference type="NCBI Taxonomy" id="170000"/>
    <lineage>
        <taxon>Eukaryota</taxon>
        <taxon>Fungi</taxon>
        <taxon>Dikarya</taxon>
        <taxon>Basidiomycota</taxon>
        <taxon>Pucciniomycotina</taxon>
        <taxon>Pucciniomycetes</taxon>
        <taxon>Pucciniales</taxon>
        <taxon>Phakopsoraceae</taxon>
        <taxon>Phakopsora</taxon>
    </lineage>
</organism>
<dbReference type="InterPro" id="IPR027417">
    <property type="entry name" value="P-loop_NTPase"/>
</dbReference>
<keyword evidence="5 12" id="KW-0378">Hydrolase</keyword>
<dbReference type="CDD" id="cd17756">
    <property type="entry name" value="MCM5"/>
    <property type="match status" value="1"/>
</dbReference>
<evidence type="ECO:0000256" key="2">
    <source>
        <dbReference type="ARBA" id="ARBA00008010"/>
    </source>
</evidence>
<dbReference type="PANTHER" id="PTHR11630">
    <property type="entry name" value="DNA REPLICATION LICENSING FACTOR MCM FAMILY MEMBER"/>
    <property type="match status" value="1"/>
</dbReference>